<dbReference type="AlphaFoldDB" id="K9W6V7"/>
<name>K9W6V7_9CYAN</name>
<protein>
    <recommendedName>
        <fullName evidence="3">DUF1795 domain-containing protein</fullName>
    </recommendedName>
</protein>
<accession>K9W6V7</accession>
<dbReference type="PATRIC" id="fig|1173022.3.peg.5104"/>
<dbReference type="KEGG" id="cep:Cri9333_4724"/>
<dbReference type="HOGENOM" id="CLU_1400450_0_0_3"/>
<dbReference type="EMBL" id="CP003621">
    <property type="protein sequence ID" value="AFZ15502.1"/>
    <property type="molecule type" value="Genomic_DNA"/>
</dbReference>
<evidence type="ECO:0008006" key="3">
    <source>
        <dbReference type="Google" id="ProtNLM"/>
    </source>
</evidence>
<geneLocation type="plasmid" evidence="1 2">
    <name>pCRI9333.01</name>
</geneLocation>
<sequence>MKFPLWLSIGISILAMQGTLTLPKTVTGIQPSTAQNNPRTTETKLKTYLVPKEFSISYPSNWLVERTQNPPGTTPRELLIITNQKLPKRGGDGLPPNIIKTDIQIERGAFEKVVAQTFRSASGSGSRLTQRGKLTVGGREAVRLWISEPEAETIIMLVRYNKNETLYLASFYARSNPSAINIIQRIHGSVRVVE</sequence>
<dbReference type="RefSeq" id="WP_015179933.1">
    <property type="nucleotide sequence ID" value="NC_019733.1"/>
</dbReference>
<gene>
    <name evidence="1" type="ORF">Cri9333_4724</name>
</gene>
<evidence type="ECO:0000313" key="2">
    <source>
        <dbReference type="Proteomes" id="UP000010472"/>
    </source>
</evidence>
<dbReference type="OrthoDB" id="515734at2"/>
<proteinExistence type="predicted"/>
<keyword evidence="2" id="KW-1185">Reference proteome</keyword>
<organism evidence="1 2">
    <name type="scientific">Crinalium epipsammum PCC 9333</name>
    <dbReference type="NCBI Taxonomy" id="1173022"/>
    <lineage>
        <taxon>Bacteria</taxon>
        <taxon>Bacillati</taxon>
        <taxon>Cyanobacteriota</taxon>
        <taxon>Cyanophyceae</taxon>
        <taxon>Gomontiellales</taxon>
        <taxon>Gomontiellaceae</taxon>
        <taxon>Crinalium</taxon>
    </lineage>
</organism>
<evidence type="ECO:0000313" key="1">
    <source>
        <dbReference type="EMBL" id="AFZ15502.1"/>
    </source>
</evidence>
<dbReference type="Proteomes" id="UP000010472">
    <property type="component" value="Plasmid pCRI9333.01"/>
</dbReference>
<reference evidence="1 2" key="1">
    <citation type="submission" date="2012-06" db="EMBL/GenBank/DDBJ databases">
        <title>Finished plasmid 1 of genome of Crinalium epipsammum PCC 9333.</title>
        <authorList>
            <consortium name="US DOE Joint Genome Institute"/>
            <person name="Gugger M."/>
            <person name="Coursin T."/>
            <person name="Rippka R."/>
            <person name="Tandeau De Marsac N."/>
            <person name="Huntemann M."/>
            <person name="Wei C.-L."/>
            <person name="Han J."/>
            <person name="Detter J.C."/>
            <person name="Han C."/>
            <person name="Tapia R."/>
            <person name="Davenport K."/>
            <person name="Daligault H."/>
            <person name="Erkkila T."/>
            <person name="Gu W."/>
            <person name="Munk A.C.C."/>
            <person name="Teshima H."/>
            <person name="Xu Y."/>
            <person name="Chain P."/>
            <person name="Chen A."/>
            <person name="Krypides N."/>
            <person name="Mavromatis K."/>
            <person name="Markowitz V."/>
            <person name="Szeto E."/>
            <person name="Ivanova N."/>
            <person name="Mikhailova N."/>
            <person name="Ovchinnikova G."/>
            <person name="Pagani I."/>
            <person name="Pati A."/>
            <person name="Goodwin L."/>
            <person name="Peters L."/>
            <person name="Pitluck S."/>
            <person name="Woyke T."/>
            <person name="Kerfeld C."/>
        </authorList>
    </citation>
    <scope>NUCLEOTIDE SEQUENCE [LARGE SCALE GENOMIC DNA]</scope>
    <source>
        <strain evidence="1 2">PCC 9333</strain>
        <plasmid evidence="2">Plasmid pCRI9333.01</plasmid>
    </source>
</reference>
<keyword evidence="1" id="KW-0614">Plasmid</keyword>